<sequence length="120" mass="13122">MRRGKLGILYEASLIVGTRPYRENCREDKSKSRFRLHDASSPKFACSSFKDVHGLLSEDESNCSNNKSSGVGNITLDSPTYSSGSPTFAIAFAAPTSSSGHYLYHLSRSPNLTGMSFQPH</sequence>
<accession>A0ABD1WGC0</accession>
<dbReference type="AlphaFoldDB" id="A0ABD1WGC0"/>
<comment type="caution">
    <text evidence="1">The sequence shown here is derived from an EMBL/GenBank/DDBJ whole genome shotgun (WGS) entry which is preliminary data.</text>
</comment>
<organism evidence="1 2">
    <name type="scientific">Forsythia ovata</name>
    <dbReference type="NCBI Taxonomy" id="205694"/>
    <lineage>
        <taxon>Eukaryota</taxon>
        <taxon>Viridiplantae</taxon>
        <taxon>Streptophyta</taxon>
        <taxon>Embryophyta</taxon>
        <taxon>Tracheophyta</taxon>
        <taxon>Spermatophyta</taxon>
        <taxon>Magnoliopsida</taxon>
        <taxon>eudicotyledons</taxon>
        <taxon>Gunneridae</taxon>
        <taxon>Pentapetalae</taxon>
        <taxon>asterids</taxon>
        <taxon>lamiids</taxon>
        <taxon>Lamiales</taxon>
        <taxon>Oleaceae</taxon>
        <taxon>Forsythieae</taxon>
        <taxon>Forsythia</taxon>
    </lineage>
</organism>
<reference evidence="2" key="1">
    <citation type="submission" date="2024-07" db="EMBL/GenBank/DDBJ databases">
        <title>Two chromosome-level genome assemblies of Korean endemic species Abeliophyllum distichum and Forsythia ovata (Oleaceae).</title>
        <authorList>
            <person name="Jang H."/>
        </authorList>
    </citation>
    <scope>NUCLEOTIDE SEQUENCE [LARGE SCALE GENOMIC DNA]</scope>
</reference>
<evidence type="ECO:0000313" key="1">
    <source>
        <dbReference type="EMBL" id="KAL2548612.1"/>
    </source>
</evidence>
<name>A0ABD1WGC0_9LAMI</name>
<dbReference type="Proteomes" id="UP001604277">
    <property type="component" value="Unassembled WGS sequence"/>
</dbReference>
<dbReference type="EMBL" id="JBFOLJ010000003">
    <property type="protein sequence ID" value="KAL2548612.1"/>
    <property type="molecule type" value="Genomic_DNA"/>
</dbReference>
<gene>
    <name evidence="1" type="ORF">Fot_10142</name>
</gene>
<protein>
    <submittedName>
        <fullName evidence="1">Uncharacterized protein</fullName>
    </submittedName>
</protein>
<keyword evidence="2" id="KW-1185">Reference proteome</keyword>
<proteinExistence type="predicted"/>
<evidence type="ECO:0000313" key="2">
    <source>
        <dbReference type="Proteomes" id="UP001604277"/>
    </source>
</evidence>